<organism evidence="1 2">
    <name type="scientific">Levilactobacillus senmaizukei DSM 21775 = NBRC 103853</name>
    <dbReference type="NCBI Taxonomy" id="1423803"/>
    <lineage>
        <taxon>Bacteria</taxon>
        <taxon>Bacillati</taxon>
        <taxon>Bacillota</taxon>
        <taxon>Bacilli</taxon>
        <taxon>Lactobacillales</taxon>
        <taxon>Lactobacillaceae</taxon>
        <taxon>Levilactobacillus</taxon>
    </lineage>
</organism>
<dbReference type="Proteomes" id="UP000051589">
    <property type="component" value="Unassembled WGS sequence"/>
</dbReference>
<dbReference type="PATRIC" id="fig|1423803.3.peg.118"/>
<comment type="caution">
    <text evidence="1">The sequence shown here is derived from an EMBL/GenBank/DDBJ whole genome shotgun (WGS) entry which is preliminary data.</text>
</comment>
<accession>A0A0R2DH47</accession>
<proteinExistence type="predicted"/>
<name>A0A0R2DH47_9LACO</name>
<evidence type="ECO:0000313" key="1">
    <source>
        <dbReference type="EMBL" id="KRN03337.1"/>
    </source>
</evidence>
<keyword evidence="2" id="KW-1185">Reference proteome</keyword>
<protein>
    <submittedName>
        <fullName evidence="1">Uncharacterized protein</fullName>
    </submittedName>
</protein>
<gene>
    <name evidence="1" type="ORF">FD13_GL000120</name>
</gene>
<reference evidence="1 2" key="1">
    <citation type="journal article" date="2015" name="Genome Announc.">
        <title>Expanding the biotechnology potential of lactobacilli through comparative genomics of 213 strains and associated genera.</title>
        <authorList>
            <person name="Sun Z."/>
            <person name="Harris H.M."/>
            <person name="McCann A."/>
            <person name="Guo C."/>
            <person name="Argimon S."/>
            <person name="Zhang W."/>
            <person name="Yang X."/>
            <person name="Jeffery I.B."/>
            <person name="Cooney J.C."/>
            <person name="Kagawa T.F."/>
            <person name="Liu W."/>
            <person name="Song Y."/>
            <person name="Salvetti E."/>
            <person name="Wrobel A."/>
            <person name="Rasinkangas P."/>
            <person name="Parkhill J."/>
            <person name="Rea M.C."/>
            <person name="O'Sullivan O."/>
            <person name="Ritari J."/>
            <person name="Douillard F.P."/>
            <person name="Paul Ross R."/>
            <person name="Yang R."/>
            <person name="Briner A.E."/>
            <person name="Felis G.E."/>
            <person name="de Vos W.M."/>
            <person name="Barrangou R."/>
            <person name="Klaenhammer T.R."/>
            <person name="Caufield P.W."/>
            <person name="Cui Y."/>
            <person name="Zhang H."/>
            <person name="O'Toole P.W."/>
        </authorList>
    </citation>
    <scope>NUCLEOTIDE SEQUENCE [LARGE SCALE GENOMIC DNA]</scope>
    <source>
        <strain evidence="1 2">DSM 21775</strain>
    </source>
</reference>
<sequence length="58" mass="6725">MDLVAYLTDEIDFLTEQMEQAQDDQDNAMHFLCDARITEAKHILKQIDTGNINRLKAE</sequence>
<dbReference type="RefSeq" id="WP_169790362.1">
    <property type="nucleotide sequence ID" value="NZ_AYZH01000001.1"/>
</dbReference>
<dbReference type="EMBL" id="AYZH01000001">
    <property type="protein sequence ID" value="KRN03337.1"/>
    <property type="molecule type" value="Genomic_DNA"/>
</dbReference>
<dbReference type="AlphaFoldDB" id="A0A0R2DH47"/>
<dbReference type="STRING" id="1423803.FD13_GL000120"/>
<evidence type="ECO:0000313" key="2">
    <source>
        <dbReference type="Proteomes" id="UP000051589"/>
    </source>
</evidence>